<accession>A0AAD2JNU0</accession>
<dbReference type="SUPFAM" id="SSF54171">
    <property type="entry name" value="DNA-binding domain"/>
    <property type="match status" value="1"/>
</dbReference>
<dbReference type="Proteomes" id="UP001295423">
    <property type="component" value="Unassembled WGS sequence"/>
</dbReference>
<comment type="caution">
    <text evidence="8">The sequence shown here is derived from an EMBL/GenBank/DDBJ whole genome shotgun (WGS) entry which is preliminary data.</text>
</comment>
<feature type="compositionally biased region" description="Pro residues" evidence="6">
    <location>
        <begin position="632"/>
        <end position="641"/>
    </location>
</feature>
<keyword evidence="3" id="KW-0238">DNA-binding</keyword>
<feature type="compositionally biased region" description="Basic and acidic residues" evidence="6">
    <location>
        <begin position="287"/>
        <end position="302"/>
    </location>
</feature>
<feature type="region of interest" description="Disordered" evidence="6">
    <location>
        <begin position="517"/>
        <end position="642"/>
    </location>
</feature>
<dbReference type="InterPro" id="IPR001471">
    <property type="entry name" value="AP2/ERF_dom"/>
</dbReference>
<dbReference type="GO" id="GO:0005634">
    <property type="term" value="C:nucleus"/>
    <property type="evidence" value="ECO:0007669"/>
    <property type="project" value="UniProtKB-SubCell"/>
</dbReference>
<evidence type="ECO:0000256" key="5">
    <source>
        <dbReference type="ARBA" id="ARBA00023242"/>
    </source>
</evidence>
<keyword evidence="5" id="KW-0539">Nucleus</keyword>
<evidence type="ECO:0000259" key="7">
    <source>
        <dbReference type="PROSITE" id="PS51032"/>
    </source>
</evidence>
<protein>
    <recommendedName>
        <fullName evidence="7">AP2/ERF domain-containing protein</fullName>
    </recommendedName>
</protein>
<evidence type="ECO:0000256" key="6">
    <source>
        <dbReference type="SAM" id="MobiDB-lite"/>
    </source>
</evidence>
<dbReference type="InterPro" id="IPR036955">
    <property type="entry name" value="AP2/ERF_dom_sf"/>
</dbReference>
<dbReference type="PROSITE" id="PS51032">
    <property type="entry name" value="AP2_ERF"/>
    <property type="match status" value="1"/>
</dbReference>
<feature type="compositionally biased region" description="Basic and acidic residues" evidence="6">
    <location>
        <begin position="208"/>
        <end position="217"/>
    </location>
</feature>
<dbReference type="InterPro" id="IPR016177">
    <property type="entry name" value="DNA-bd_dom_sf"/>
</dbReference>
<evidence type="ECO:0000256" key="2">
    <source>
        <dbReference type="ARBA" id="ARBA00023015"/>
    </source>
</evidence>
<feature type="compositionally biased region" description="Polar residues" evidence="6">
    <location>
        <begin position="175"/>
        <end position="191"/>
    </location>
</feature>
<dbReference type="EMBL" id="CAKOGP040002313">
    <property type="protein sequence ID" value="CAJ1967051.1"/>
    <property type="molecule type" value="Genomic_DNA"/>
</dbReference>
<dbReference type="GO" id="GO:0003700">
    <property type="term" value="F:DNA-binding transcription factor activity"/>
    <property type="evidence" value="ECO:0007669"/>
    <property type="project" value="InterPro"/>
</dbReference>
<feature type="compositionally biased region" description="Pro residues" evidence="6">
    <location>
        <begin position="682"/>
        <end position="711"/>
    </location>
</feature>
<name>A0AAD2JNU0_9STRA</name>
<sequence>MANSTSVMDDFKTPDRKPASSDRGQPKDMSSFESKRNISKPATVTPAESTIIRDPVKADPKTLQITSSVESPEDKHVRFDKKKQEEENAETPEAKNRRGAVSRRGGRSGSPGRPGTEMESTVLEFKTFRSPQRKREELETVPSLCSTSSVEKEKEGPAKAKAKDAKETNSEEQSKPASISCDANMNQTSPLGDSAENGVAAATKSKPSKFEKAEGKKNNVTFSPVPPTKEHAVVRTPTRTPTRGNFQTLPNLDDGTLRSPGGFFLSPQPGTPSYRALQEAGSFDTTEMGKDSKKDKMDEDCKPAPMRSPKTPKSPRTPKREDRDRFIATPTDFAADYGKHPNSSSFDSSNVLAWLQSPTSNGLFSPGGFASMLNTPRGAPRTPRTPTVSTSFFFSDVAGLPRSGDYTISPKPGDNAKRGSRGYSNIICISPLASSKTKNGTSHTPPAINYRDMFASPEGRPQSLSFLGDSPAKGLKARGIVRSANRDPSLDAVHLAERDLMEDEDLSVLLQLASNTPSRAAAGDRPVTVSGSEGTDVFRPPKSGSGDENLPSLQLPIIGGQDNHGKGARLARKTHSRDHGDPTEVYRMHPEDVAKASYAKEKATSDKSGDKRKDEQSSDGMKKPMKQGSLHPPRPPYPLPHPYEAHPGGYYMPPGMPHGGNMRVVVGGPPPPQRGKTSGSPNRPPHGPRPPYPMGPNDPNYPPPPYPPPPGHYHHPGVPPHHMHPHYGHYPPHHHPPPRAHMPLYGAQHPPPKGKLPKKLPKAPKPGTKRPLSTPIQKVPAKKKKSSPPKKKNKSPQITDKVERQKAAATIQAVNAASGGKNDKAAALAAAILRGVTMRPSGKWQAQLYFAGKSRYIGVFDTREKAALAYEIAREKLKSEKSNAEGGQLTPKATEAAVTLARKAAFEGVNERDPRLAVK</sequence>
<feature type="compositionally biased region" description="Basic and acidic residues" evidence="6">
    <location>
        <begin position="577"/>
        <end position="622"/>
    </location>
</feature>
<evidence type="ECO:0000256" key="3">
    <source>
        <dbReference type="ARBA" id="ARBA00023125"/>
    </source>
</evidence>
<dbReference type="Gene3D" id="3.30.730.10">
    <property type="entry name" value="AP2/ERF domain"/>
    <property type="match status" value="1"/>
</dbReference>
<keyword evidence="9" id="KW-1185">Reference proteome</keyword>
<evidence type="ECO:0000256" key="1">
    <source>
        <dbReference type="ARBA" id="ARBA00004123"/>
    </source>
</evidence>
<proteinExistence type="predicted"/>
<comment type="subcellular location">
    <subcellularLocation>
        <location evidence="1">Nucleus</location>
    </subcellularLocation>
</comment>
<keyword evidence="4" id="KW-0804">Transcription</keyword>
<feature type="compositionally biased region" description="Basic and acidic residues" evidence="6">
    <location>
        <begin position="72"/>
        <end position="96"/>
    </location>
</feature>
<dbReference type="SMART" id="SM00380">
    <property type="entry name" value="AP2"/>
    <property type="match status" value="1"/>
</dbReference>
<organism evidence="8 9">
    <name type="scientific">Cylindrotheca closterium</name>
    <dbReference type="NCBI Taxonomy" id="2856"/>
    <lineage>
        <taxon>Eukaryota</taxon>
        <taxon>Sar</taxon>
        <taxon>Stramenopiles</taxon>
        <taxon>Ochrophyta</taxon>
        <taxon>Bacillariophyta</taxon>
        <taxon>Bacillariophyceae</taxon>
        <taxon>Bacillariophycidae</taxon>
        <taxon>Bacillariales</taxon>
        <taxon>Bacillariaceae</taxon>
        <taxon>Cylindrotheca</taxon>
    </lineage>
</organism>
<feature type="region of interest" description="Disordered" evidence="6">
    <location>
        <begin position="1"/>
        <end position="344"/>
    </location>
</feature>
<gene>
    <name evidence="8" type="ORF">CYCCA115_LOCUS22589</name>
</gene>
<feature type="compositionally biased region" description="Basic residues" evidence="6">
    <location>
        <begin position="721"/>
        <end position="738"/>
    </location>
</feature>
<dbReference type="AlphaFoldDB" id="A0AAD2JNU0"/>
<evidence type="ECO:0000313" key="8">
    <source>
        <dbReference type="EMBL" id="CAJ1967051.1"/>
    </source>
</evidence>
<feature type="compositionally biased region" description="Basic residues" evidence="6">
    <location>
        <begin position="780"/>
        <end position="794"/>
    </location>
</feature>
<feature type="domain" description="AP2/ERF" evidence="7">
    <location>
        <begin position="832"/>
        <end position="887"/>
    </location>
</feature>
<evidence type="ECO:0000256" key="4">
    <source>
        <dbReference type="ARBA" id="ARBA00023163"/>
    </source>
</evidence>
<keyword evidence="2" id="KW-0805">Transcription regulation</keyword>
<feature type="compositionally biased region" description="Basic and acidic residues" evidence="6">
    <location>
        <begin position="150"/>
        <end position="174"/>
    </location>
</feature>
<feature type="compositionally biased region" description="Basic and acidic residues" evidence="6">
    <location>
        <begin position="9"/>
        <end position="26"/>
    </location>
</feature>
<evidence type="ECO:0000313" key="9">
    <source>
        <dbReference type="Proteomes" id="UP001295423"/>
    </source>
</evidence>
<dbReference type="GO" id="GO:0003677">
    <property type="term" value="F:DNA binding"/>
    <property type="evidence" value="ECO:0007669"/>
    <property type="project" value="UniProtKB-KW"/>
</dbReference>
<feature type="region of interest" description="Disordered" evidence="6">
    <location>
        <begin position="661"/>
        <end position="806"/>
    </location>
</feature>
<feature type="compositionally biased region" description="Basic residues" evidence="6">
    <location>
        <begin position="97"/>
        <end position="106"/>
    </location>
</feature>
<feature type="compositionally biased region" description="Basic residues" evidence="6">
    <location>
        <begin position="566"/>
        <end position="576"/>
    </location>
</feature>
<reference evidence="8" key="1">
    <citation type="submission" date="2023-08" db="EMBL/GenBank/DDBJ databases">
        <authorList>
            <person name="Audoor S."/>
            <person name="Bilcke G."/>
        </authorList>
    </citation>
    <scope>NUCLEOTIDE SEQUENCE</scope>
</reference>